<feature type="domain" description="Large ribosomal subunit protein uL30-like ferredoxin-like fold" evidence="6">
    <location>
        <begin position="5"/>
        <end position="55"/>
    </location>
</feature>
<dbReference type="AlphaFoldDB" id="A0A170PC84"/>
<evidence type="ECO:0000313" key="7">
    <source>
        <dbReference type="EMBL" id="CUR53303.1"/>
    </source>
</evidence>
<accession>A0A170PC84</accession>
<gene>
    <name evidence="5 7" type="primary">rpmD</name>
    <name evidence="7" type="ORF">BTSPAZIEG_0344</name>
</gene>
<reference evidence="8" key="1">
    <citation type="submission" date="2015-10" db="EMBL/GenBank/DDBJ databases">
        <authorList>
            <person name="Manzano-Marin A."/>
            <person name="Manzano-Marin A."/>
        </authorList>
    </citation>
    <scope>NUCLEOTIDE SEQUENCE [LARGE SCALE GENOMIC DNA]</scope>
    <source>
        <strain evidence="8">BTs</strain>
    </source>
</reference>
<comment type="similarity">
    <text evidence="1 5">Belongs to the universal ribosomal protein uL30 family.</text>
</comment>
<dbReference type="PATRIC" id="fig|98804.3.peg.322"/>
<evidence type="ECO:0000256" key="1">
    <source>
        <dbReference type="ARBA" id="ARBA00007594"/>
    </source>
</evidence>
<comment type="subunit">
    <text evidence="2 5">Part of the 50S ribosomal subunit.</text>
</comment>
<evidence type="ECO:0000313" key="8">
    <source>
        <dbReference type="Proteomes" id="UP000243633"/>
    </source>
</evidence>
<sequence length="65" mass="7326">MENTIKIMQVKSQIGRLKTHKATMIGLGLRKIGDIVVRKNTPSLWGMIKKVKYMIKILGGSKKCI</sequence>
<dbReference type="GO" id="GO:0006412">
    <property type="term" value="P:translation"/>
    <property type="evidence" value="ECO:0007669"/>
    <property type="project" value="UniProtKB-UniRule"/>
</dbReference>
<protein>
    <recommendedName>
        <fullName evidence="5">Large ribosomal subunit protein uL30</fullName>
    </recommendedName>
</protein>
<name>A0A170PC84_BUCTT</name>
<evidence type="ECO:0000256" key="4">
    <source>
        <dbReference type="ARBA" id="ARBA00023274"/>
    </source>
</evidence>
<keyword evidence="8" id="KW-1185">Reference proteome</keyword>
<evidence type="ECO:0000256" key="2">
    <source>
        <dbReference type="ARBA" id="ARBA00011838"/>
    </source>
</evidence>
<evidence type="ECO:0000256" key="5">
    <source>
        <dbReference type="HAMAP-Rule" id="MF_01371"/>
    </source>
</evidence>
<evidence type="ECO:0000256" key="3">
    <source>
        <dbReference type="ARBA" id="ARBA00022980"/>
    </source>
</evidence>
<dbReference type="Proteomes" id="UP000243633">
    <property type="component" value="Chromosome 1"/>
</dbReference>
<dbReference type="RefSeq" id="WP_075472849.1">
    <property type="nucleotide sequence ID" value="NZ_CP135003.1"/>
</dbReference>
<dbReference type="OrthoDB" id="9812790at2"/>
<dbReference type="PIRSF" id="PIRSF002211">
    <property type="entry name" value="Ribosomal_L30_bac-type"/>
    <property type="match status" value="1"/>
</dbReference>
<dbReference type="GO" id="GO:0022625">
    <property type="term" value="C:cytosolic large ribosomal subunit"/>
    <property type="evidence" value="ECO:0007669"/>
    <property type="project" value="TreeGrafter"/>
</dbReference>
<dbReference type="Gene3D" id="3.30.1390.20">
    <property type="entry name" value="Ribosomal protein L30, ferredoxin-like fold domain"/>
    <property type="match status" value="1"/>
</dbReference>
<dbReference type="CDD" id="cd01658">
    <property type="entry name" value="Ribosomal_L30"/>
    <property type="match status" value="1"/>
</dbReference>
<dbReference type="HAMAP" id="MF_01371_B">
    <property type="entry name" value="Ribosomal_uL30_B"/>
    <property type="match status" value="1"/>
</dbReference>
<dbReference type="NCBIfam" id="TIGR01308">
    <property type="entry name" value="rpmD_bact"/>
    <property type="match status" value="1"/>
</dbReference>
<dbReference type="GO" id="GO:0003735">
    <property type="term" value="F:structural constituent of ribosome"/>
    <property type="evidence" value="ECO:0007669"/>
    <property type="project" value="InterPro"/>
</dbReference>
<dbReference type="EMBL" id="LN890285">
    <property type="protein sequence ID" value="CUR53303.1"/>
    <property type="molecule type" value="Genomic_DNA"/>
</dbReference>
<organism evidence="7 8">
    <name type="scientific">Buchnera aphidicola subsp. Tuberolachnus salignus</name>
    <dbReference type="NCBI Taxonomy" id="98804"/>
    <lineage>
        <taxon>Bacteria</taxon>
        <taxon>Pseudomonadati</taxon>
        <taxon>Pseudomonadota</taxon>
        <taxon>Gammaproteobacteria</taxon>
        <taxon>Enterobacterales</taxon>
        <taxon>Erwiniaceae</taxon>
        <taxon>Buchnera</taxon>
    </lineage>
</organism>
<dbReference type="SUPFAM" id="SSF55129">
    <property type="entry name" value="Ribosomal protein L30p/L7e"/>
    <property type="match status" value="1"/>
</dbReference>
<dbReference type="InterPro" id="IPR036919">
    <property type="entry name" value="Ribo_uL30_ferredoxin-like_sf"/>
</dbReference>
<dbReference type="PANTHER" id="PTHR15892">
    <property type="entry name" value="MITOCHONDRIAL RIBOSOMAL PROTEIN L30"/>
    <property type="match status" value="1"/>
</dbReference>
<keyword evidence="3 5" id="KW-0689">Ribosomal protein</keyword>
<proteinExistence type="inferred from homology"/>
<dbReference type="STRING" id="98804.BTSPAZIEG_0344"/>
<evidence type="ECO:0000259" key="6">
    <source>
        <dbReference type="Pfam" id="PF00327"/>
    </source>
</evidence>
<dbReference type="PANTHER" id="PTHR15892:SF2">
    <property type="entry name" value="LARGE RIBOSOMAL SUBUNIT PROTEIN UL30M"/>
    <property type="match status" value="1"/>
</dbReference>
<dbReference type="Pfam" id="PF00327">
    <property type="entry name" value="Ribosomal_L30"/>
    <property type="match status" value="1"/>
</dbReference>
<dbReference type="InterPro" id="IPR016082">
    <property type="entry name" value="Ribosomal_uL30_ferredoxin-like"/>
</dbReference>
<dbReference type="InterPro" id="IPR005996">
    <property type="entry name" value="Ribosomal_uL30_bac-type"/>
</dbReference>
<keyword evidence="4 5" id="KW-0687">Ribonucleoprotein</keyword>